<feature type="repeat" description="ANK" evidence="3">
    <location>
        <begin position="637"/>
        <end position="669"/>
    </location>
</feature>
<dbReference type="InterPro" id="IPR036770">
    <property type="entry name" value="Ankyrin_rpt-contain_sf"/>
</dbReference>
<dbReference type="Gene3D" id="1.25.40.20">
    <property type="entry name" value="Ankyrin repeat-containing domain"/>
    <property type="match status" value="11"/>
</dbReference>
<gene>
    <name evidence="5" type="ORF">F7725_024969</name>
</gene>
<dbReference type="OrthoDB" id="7464126at2759"/>
<dbReference type="Pfam" id="PF12796">
    <property type="entry name" value="Ank_2"/>
    <property type="match status" value="6"/>
</dbReference>
<accession>A0A7J5X9U0</accession>
<organism evidence="5 6">
    <name type="scientific">Dissostichus mawsoni</name>
    <name type="common">Antarctic cod</name>
    <dbReference type="NCBI Taxonomy" id="36200"/>
    <lineage>
        <taxon>Eukaryota</taxon>
        <taxon>Metazoa</taxon>
        <taxon>Chordata</taxon>
        <taxon>Craniata</taxon>
        <taxon>Vertebrata</taxon>
        <taxon>Euteleostomi</taxon>
        <taxon>Actinopterygii</taxon>
        <taxon>Neopterygii</taxon>
        <taxon>Teleostei</taxon>
        <taxon>Neoteleostei</taxon>
        <taxon>Acanthomorphata</taxon>
        <taxon>Eupercaria</taxon>
        <taxon>Perciformes</taxon>
        <taxon>Notothenioidei</taxon>
        <taxon>Nototheniidae</taxon>
        <taxon>Dissostichus</taxon>
    </lineage>
</organism>
<name>A0A7J5X9U0_DISMA</name>
<dbReference type="PANTHER" id="PTHR24198">
    <property type="entry name" value="ANKYRIN REPEAT AND PROTEIN KINASE DOMAIN-CONTAINING PROTEIN"/>
    <property type="match status" value="1"/>
</dbReference>
<dbReference type="SUPFAM" id="SSF48403">
    <property type="entry name" value="Ankyrin repeat"/>
    <property type="match status" value="4"/>
</dbReference>
<sequence>MAPESLLYSVSPGLMYSNSPGESLPPFGFTLGNMAVLKIQDQEVEEDEPSSSPPPPGPNHPQNADPIMPLEGLPLRRTRAIFNVDTDEVRSLIFKKEDVNIQDNEKRTPLHAAAYLGDTEIIELLILSGARVNAKDNKWLTPLHRAVASCSENAVAMLLKHSADVNGRDKNWQTPLHVAASNKAVRCAEALVPLLSNVNVSDRAGRTALHHAAFSGHVEMVKLLLSRGANINAFDKKDRRAIHWAAYMGHLEVVKLLVASGAEVDCKDKKAYTPLHAAASSGMSSTVNEINGYGNTPLHLACYNGQDVVVSELIEAGANVNQVNERGFSALHFASSSRQGALCQELLLAHGAHINMRSKDDKTPLHMAATHGRFSCSQALIQNGAEIDCEDRSRNTALHISARYGHELIITALIKHGADTAKRGIHGMFPLHLAALSGFSDCCRKLLSSGFDIDTPDDFGRTCLHAAAAGGNLECLNLLLNIGADFNRKDNFGRTPLHYASANCNYQCVFALVGSGASINELDQRGCSPLHYAAAADTDGKCVEYLLRNDADPGVRDGQGYSAVHYASAYGRTLCLELMASETPLDVLMETSGTDMLSDSESQAPVSPLHLAAYHGHCGALEVLLSSLLDVDVFSPEGRTPLSLACSKGHQECVSLLLHHGSSPMTRDYTHKKTAIHAAAMNGHPECLRLLVSNNDQNMNVDDSSDVGGAEWTHRVCVLSTQSRGHCGASGPLGEDSTTPGAVAGQEESVEALLQRGAAVCVKDIRGRSPLHLASACGRVGVLGALLQATPTNSLTLTHLTDNQGYTPLHWACYNGYDACVEVLLDHEVFKRIKGNPFTPLHCAVMSDNEGVAEMLIESLGTAIVNSTDPKGRTPLHAAAFSDHVECVSLLLSHGAQANVVDAHTRSTPLMMAALNGQTNTVEMLVSSAKADFTLQDTNRNTALHLACSKLSLNIDVKSKKYTTGTIGHLFALCTSQGQETSALLILEKISDKNLINSTNTALQTPLHVAARKGLTVVVQELLGKGASVLAVDENGYTPALACAPNRDVADCLALILNSMMPTSPMVTIAALPALSLTHTVINHHPTNNHVSKGVAFDSLPPLRPDHASYCRPERLLSSITGDDELNDSDSETY</sequence>
<evidence type="ECO:0000313" key="6">
    <source>
        <dbReference type="Proteomes" id="UP000518266"/>
    </source>
</evidence>
<feature type="repeat" description="ANK" evidence="3">
    <location>
        <begin position="492"/>
        <end position="524"/>
    </location>
</feature>
<dbReference type="InterPro" id="IPR002110">
    <property type="entry name" value="Ankyrin_rpt"/>
</dbReference>
<dbReference type="PROSITE" id="PS50088">
    <property type="entry name" value="ANK_REPEAT"/>
    <property type="match status" value="18"/>
</dbReference>
<feature type="repeat" description="ANK" evidence="3">
    <location>
        <begin position="525"/>
        <end position="558"/>
    </location>
</feature>
<evidence type="ECO:0000256" key="1">
    <source>
        <dbReference type="ARBA" id="ARBA00022737"/>
    </source>
</evidence>
<feature type="repeat" description="ANK" evidence="3">
    <location>
        <begin position="804"/>
        <end position="827"/>
    </location>
</feature>
<feature type="repeat" description="ANK" evidence="3">
    <location>
        <begin position="360"/>
        <end position="392"/>
    </location>
</feature>
<protein>
    <recommendedName>
        <fullName evidence="7">Serine/threonine-protein phosphatase 6 regulatory ankyrin repeat subunit A</fullName>
    </recommendedName>
</protein>
<feature type="repeat" description="ANK" evidence="3">
    <location>
        <begin position="237"/>
        <end position="269"/>
    </location>
</feature>
<dbReference type="Pfam" id="PF00023">
    <property type="entry name" value="Ank"/>
    <property type="match status" value="5"/>
</dbReference>
<reference evidence="5 6" key="1">
    <citation type="submission" date="2020-03" db="EMBL/GenBank/DDBJ databases">
        <title>Dissostichus mawsoni Genome sequencing and assembly.</title>
        <authorList>
            <person name="Park H."/>
        </authorList>
    </citation>
    <scope>NUCLEOTIDE SEQUENCE [LARGE SCALE GENOMIC DNA]</scope>
    <source>
        <strain evidence="5">DM0001</strain>
        <tissue evidence="5">Muscle</tissue>
    </source>
</reference>
<feature type="repeat" description="ANK" evidence="3">
    <location>
        <begin position="171"/>
        <end position="203"/>
    </location>
</feature>
<feature type="repeat" description="ANK" evidence="3">
    <location>
        <begin position="393"/>
        <end position="425"/>
    </location>
</feature>
<feature type="repeat" description="ANK" evidence="3">
    <location>
        <begin position="138"/>
        <end position="170"/>
    </location>
</feature>
<evidence type="ECO:0008006" key="7">
    <source>
        <dbReference type="Google" id="ProtNLM"/>
    </source>
</evidence>
<evidence type="ECO:0000256" key="3">
    <source>
        <dbReference type="PROSITE-ProRule" id="PRU00023"/>
    </source>
</evidence>
<feature type="repeat" description="ANK" evidence="3">
    <location>
        <begin position="1002"/>
        <end position="1034"/>
    </location>
</feature>
<dbReference type="PROSITE" id="PS50297">
    <property type="entry name" value="ANK_REP_REGION"/>
    <property type="match status" value="16"/>
</dbReference>
<feature type="region of interest" description="Disordered" evidence="4">
    <location>
        <begin position="42"/>
        <end position="69"/>
    </location>
</feature>
<feature type="repeat" description="ANK" evidence="3">
    <location>
        <begin position="871"/>
        <end position="903"/>
    </location>
</feature>
<dbReference type="AlphaFoldDB" id="A0A7J5X9U0"/>
<keyword evidence="1" id="KW-0677">Repeat</keyword>
<evidence type="ECO:0000313" key="5">
    <source>
        <dbReference type="EMBL" id="KAF3833765.1"/>
    </source>
</evidence>
<feature type="repeat" description="ANK" evidence="3">
    <location>
        <begin position="105"/>
        <end position="137"/>
    </location>
</feature>
<feature type="repeat" description="ANK" evidence="3">
    <location>
        <begin position="459"/>
        <end position="491"/>
    </location>
</feature>
<comment type="caution">
    <text evidence="5">The sequence shown here is derived from an EMBL/GenBank/DDBJ whole genome shotgun (WGS) entry which is preliminary data.</text>
</comment>
<feature type="repeat" description="ANK" evidence="3">
    <location>
        <begin position="604"/>
        <end position="636"/>
    </location>
</feature>
<dbReference type="PANTHER" id="PTHR24198:SF192">
    <property type="entry name" value="SERINE_THREONINE-PROTEIN PHOSPHATASE 6 REGULATORY ANKYRIN REPEAT SUBUNIT A"/>
    <property type="match status" value="1"/>
</dbReference>
<dbReference type="EMBL" id="JAAKFY010000026">
    <property type="protein sequence ID" value="KAF3833765.1"/>
    <property type="molecule type" value="Genomic_DNA"/>
</dbReference>
<feature type="repeat" description="ANK" evidence="3">
    <location>
        <begin position="326"/>
        <end position="359"/>
    </location>
</feature>
<keyword evidence="6" id="KW-1185">Reference proteome</keyword>
<feature type="repeat" description="ANK" evidence="3">
    <location>
        <begin position="426"/>
        <end position="458"/>
    </location>
</feature>
<proteinExistence type="predicted"/>
<dbReference type="Proteomes" id="UP000518266">
    <property type="component" value="Unassembled WGS sequence"/>
</dbReference>
<dbReference type="PRINTS" id="PR01415">
    <property type="entry name" value="ANKYRIN"/>
</dbReference>
<keyword evidence="2 3" id="KW-0040">ANK repeat</keyword>
<evidence type="ECO:0000256" key="2">
    <source>
        <dbReference type="ARBA" id="ARBA00023043"/>
    </source>
</evidence>
<evidence type="ECO:0000256" key="4">
    <source>
        <dbReference type="SAM" id="MobiDB-lite"/>
    </source>
</evidence>
<dbReference type="SMART" id="SM00248">
    <property type="entry name" value="ANK"/>
    <property type="match status" value="24"/>
</dbReference>
<feature type="repeat" description="ANK" evidence="3">
    <location>
        <begin position="204"/>
        <end position="236"/>
    </location>
</feature>
<feature type="repeat" description="ANK" evidence="3">
    <location>
        <begin position="293"/>
        <end position="325"/>
    </location>
</feature>
<dbReference type="Pfam" id="PF13637">
    <property type="entry name" value="Ank_4"/>
    <property type="match status" value="1"/>
</dbReference>